<dbReference type="AlphaFoldDB" id="A0A0A2MG45"/>
<name>A0A0A2MG45_9FLAO</name>
<dbReference type="STRING" id="1121899.GCA_000430025_01615"/>
<organism evidence="1 2">
    <name type="scientific">Flavobacterium suncheonense GH29-5 = DSM 17707</name>
    <dbReference type="NCBI Taxonomy" id="1121899"/>
    <lineage>
        <taxon>Bacteria</taxon>
        <taxon>Pseudomonadati</taxon>
        <taxon>Bacteroidota</taxon>
        <taxon>Flavobacteriia</taxon>
        <taxon>Flavobacteriales</taxon>
        <taxon>Flavobacteriaceae</taxon>
        <taxon>Flavobacterium</taxon>
    </lineage>
</organism>
<dbReference type="EMBL" id="JRLW01000002">
    <property type="protein sequence ID" value="KGO90438.1"/>
    <property type="molecule type" value="Genomic_DNA"/>
</dbReference>
<comment type="caution">
    <text evidence="1">The sequence shown here is derived from an EMBL/GenBank/DDBJ whole genome shotgun (WGS) entry which is preliminary data.</text>
</comment>
<dbReference type="RefSeq" id="WP_035743964.1">
    <property type="nucleotide sequence ID" value="NZ_AUCZ01000007.1"/>
</dbReference>
<evidence type="ECO:0008006" key="3">
    <source>
        <dbReference type="Google" id="ProtNLM"/>
    </source>
</evidence>
<protein>
    <recommendedName>
        <fullName evidence="3">Lipoprotein</fullName>
    </recommendedName>
</protein>
<accession>A0A0A2MG45</accession>
<keyword evidence="2" id="KW-1185">Reference proteome</keyword>
<dbReference type="Proteomes" id="UP000030121">
    <property type="component" value="Unassembled WGS sequence"/>
</dbReference>
<evidence type="ECO:0000313" key="2">
    <source>
        <dbReference type="Proteomes" id="UP000030121"/>
    </source>
</evidence>
<dbReference type="eggNOG" id="ENOG502Z9ED">
    <property type="taxonomic scope" value="Bacteria"/>
</dbReference>
<dbReference type="PROSITE" id="PS51257">
    <property type="entry name" value="PROKAR_LIPOPROTEIN"/>
    <property type="match status" value="1"/>
</dbReference>
<sequence>MKKILFALVPSLFFFSCTDQDDKLPPVTGPDPDDFYTLFDTALETQTQTFQMNAEDGYTVFTSAQGVKLAIDGNCLQLDGQPVTGAVDIEFVEIFDRGTMLTTNKTTMGLHNGEKHLLISGGEFYVNATQNGQQLTLTCSYELYVPTAITGGTDNDMLPFNGTLDAMGNVTWEQWTGGEWWIGSVNGNADSYNAIMDHFGWFNCDKFMNTAGPHTTISAFVPQGYGNGNSMVFIATSSQPNSLGAVSGQYPVGLECHLIFVSENNGNYIYSILQDQTLVENHQVTFHANEMQTATAEQLVAIINALP</sequence>
<gene>
    <name evidence="1" type="ORF">Q764_02480</name>
</gene>
<proteinExistence type="predicted"/>
<reference evidence="1 2" key="1">
    <citation type="submission" date="2013-09" db="EMBL/GenBank/DDBJ databases">
        <authorList>
            <person name="Zeng Z."/>
            <person name="Chen C."/>
        </authorList>
    </citation>
    <scope>NUCLEOTIDE SEQUENCE [LARGE SCALE GENOMIC DNA]</scope>
    <source>
        <strain evidence="1 2">GH29-5</strain>
    </source>
</reference>
<evidence type="ECO:0000313" key="1">
    <source>
        <dbReference type="EMBL" id="KGO90438.1"/>
    </source>
</evidence>
<dbReference type="OrthoDB" id="1488726at2"/>